<protein>
    <submittedName>
        <fullName evidence="2">Heavy-metal-associated domain-containing protein</fullName>
    </submittedName>
</protein>
<dbReference type="InterPro" id="IPR036163">
    <property type="entry name" value="HMA_dom_sf"/>
</dbReference>
<dbReference type="PROSITE" id="PS50846">
    <property type="entry name" value="HMA_2"/>
    <property type="match status" value="1"/>
</dbReference>
<dbReference type="AlphaFoldDB" id="A0AAU8GVL0"/>
<dbReference type="InterPro" id="IPR006121">
    <property type="entry name" value="HMA_dom"/>
</dbReference>
<dbReference type="Gene3D" id="3.30.70.100">
    <property type="match status" value="1"/>
</dbReference>
<dbReference type="CDD" id="cd00371">
    <property type="entry name" value="HMA"/>
    <property type="match status" value="1"/>
</dbReference>
<dbReference type="GO" id="GO:0046872">
    <property type="term" value="F:metal ion binding"/>
    <property type="evidence" value="ECO:0007669"/>
    <property type="project" value="InterPro"/>
</dbReference>
<dbReference type="Pfam" id="PF00403">
    <property type="entry name" value="HMA"/>
    <property type="match status" value="1"/>
</dbReference>
<dbReference type="EMBL" id="CP144373">
    <property type="protein sequence ID" value="XCH46495.1"/>
    <property type="molecule type" value="Genomic_DNA"/>
</dbReference>
<dbReference type="SUPFAM" id="SSF55008">
    <property type="entry name" value="HMA, heavy metal-associated domain"/>
    <property type="match status" value="1"/>
</dbReference>
<proteinExistence type="predicted"/>
<dbReference type="KEGG" id="taut:V4D30_09135"/>
<evidence type="ECO:0000259" key="1">
    <source>
        <dbReference type="PROSITE" id="PS50846"/>
    </source>
</evidence>
<feature type="domain" description="HMA" evidence="1">
    <location>
        <begin position="2"/>
        <end position="65"/>
    </location>
</feature>
<reference evidence="2" key="1">
    <citation type="submission" date="2024-01" db="EMBL/GenBank/DDBJ databases">
        <title>The first autotrophic representatives of the genus Thermodesulfovibrio.</title>
        <authorList>
            <person name="Maltseva A.I."/>
            <person name="Elcheninov A.G."/>
            <person name="Kublanov I.V."/>
            <person name="Lebedinsky A.V."/>
            <person name="Frolov E.N."/>
        </authorList>
    </citation>
    <scope>NUCLEOTIDE SEQUENCE</scope>
    <source>
        <strain evidence="2">3907-1M</strain>
    </source>
</reference>
<evidence type="ECO:0000313" key="2">
    <source>
        <dbReference type="EMBL" id="XCH46495.1"/>
    </source>
</evidence>
<sequence length="66" mass="7423">MKRIKIFIEGMSCQHCIKRVSQALQKAAVAEADVKIGEATIVFDENKTNIERITQAIEEAGYKLKN</sequence>
<name>A0AAU8GVL0_9BACT</name>
<organism evidence="2">
    <name type="scientific">Thermodesulfovibrio autotrophicus</name>
    <dbReference type="NCBI Taxonomy" id="3118333"/>
    <lineage>
        <taxon>Bacteria</taxon>
        <taxon>Pseudomonadati</taxon>
        <taxon>Nitrospirota</taxon>
        <taxon>Thermodesulfovibrionia</taxon>
        <taxon>Thermodesulfovibrionales</taxon>
        <taxon>Thermodesulfovibrionaceae</taxon>
        <taxon>Thermodesulfovibrio</taxon>
    </lineage>
</organism>
<gene>
    <name evidence="2" type="ORF">V4D30_09135</name>
</gene>
<dbReference type="RefSeq" id="WP_353684027.1">
    <property type="nucleotide sequence ID" value="NZ_CP144373.1"/>
</dbReference>
<accession>A0AAU8GVL0</accession>